<dbReference type="GO" id="GO:0070063">
    <property type="term" value="F:RNA polymerase binding"/>
    <property type="evidence" value="ECO:0007669"/>
    <property type="project" value="UniProtKB-ARBA"/>
</dbReference>
<protein>
    <recommendedName>
        <fullName evidence="15">Pre-mRNA-processing protein 40A</fullName>
    </recommendedName>
</protein>
<dbReference type="InterPro" id="IPR036517">
    <property type="entry name" value="FF_domain_sf"/>
</dbReference>
<feature type="domain" description="FF" evidence="12">
    <location>
        <begin position="750"/>
        <end position="813"/>
    </location>
</feature>
<dbReference type="PROSITE" id="PS01159">
    <property type="entry name" value="WW_DOMAIN_1"/>
    <property type="match status" value="1"/>
</dbReference>
<feature type="compositionally biased region" description="Basic residues" evidence="10">
    <location>
        <begin position="1055"/>
        <end position="1066"/>
    </location>
</feature>
<evidence type="ECO:0000256" key="8">
    <source>
        <dbReference type="ARBA" id="ARBA00064817"/>
    </source>
</evidence>
<dbReference type="EMBL" id="OU503057">
    <property type="protein sequence ID" value="CAI9786267.1"/>
    <property type="molecule type" value="Genomic_DNA"/>
</dbReference>
<feature type="domain" description="FF" evidence="12">
    <location>
        <begin position="543"/>
        <end position="597"/>
    </location>
</feature>
<feature type="compositionally biased region" description="Polar residues" evidence="10">
    <location>
        <begin position="461"/>
        <end position="508"/>
    </location>
</feature>
<dbReference type="Pfam" id="PF00397">
    <property type="entry name" value="WW"/>
    <property type="match status" value="1"/>
</dbReference>
<feature type="compositionally biased region" description="Basic and acidic residues" evidence="10">
    <location>
        <begin position="1067"/>
        <end position="1078"/>
    </location>
</feature>
<feature type="compositionally biased region" description="Polar residues" evidence="10">
    <location>
        <begin position="178"/>
        <end position="203"/>
    </location>
</feature>
<comment type="subcellular location">
    <subcellularLocation>
        <location evidence="1">Nucleus</location>
    </subcellularLocation>
</comment>
<evidence type="ECO:0000259" key="11">
    <source>
        <dbReference type="PROSITE" id="PS50020"/>
    </source>
</evidence>
<dbReference type="InterPro" id="IPR002713">
    <property type="entry name" value="FF_domain"/>
</dbReference>
<feature type="compositionally biased region" description="Basic and acidic residues" evidence="10">
    <location>
        <begin position="1001"/>
        <end position="1013"/>
    </location>
</feature>
<reference evidence="13" key="1">
    <citation type="submission" date="2023-05" db="EMBL/GenBank/DDBJ databases">
        <authorList>
            <person name="Huff M."/>
        </authorList>
    </citation>
    <scope>NUCLEOTIDE SEQUENCE</scope>
</reference>
<feature type="compositionally biased region" description="Basic and acidic residues" evidence="10">
    <location>
        <begin position="1021"/>
        <end position="1032"/>
    </location>
</feature>
<keyword evidence="2" id="KW-0507">mRNA processing</keyword>
<feature type="compositionally biased region" description="Basic and acidic residues" evidence="10">
    <location>
        <begin position="941"/>
        <end position="991"/>
    </location>
</feature>
<dbReference type="PANTHER" id="PTHR11864:SF0">
    <property type="entry name" value="PRP40 PRE-MRNA PROCESSING FACTOR 40 HOMOLOG A (YEAST)"/>
    <property type="match status" value="1"/>
</dbReference>
<dbReference type="InterPro" id="IPR039726">
    <property type="entry name" value="Prp40-like"/>
</dbReference>
<gene>
    <name evidence="13" type="ORF">FPE_LOCUS33697</name>
</gene>
<dbReference type="Gene3D" id="1.10.10.440">
    <property type="entry name" value="FF domain"/>
    <property type="match status" value="4"/>
</dbReference>
<feature type="domain" description="FF" evidence="12">
    <location>
        <begin position="673"/>
        <end position="732"/>
    </location>
</feature>
<dbReference type="CDD" id="cd00201">
    <property type="entry name" value="WW"/>
    <property type="match status" value="2"/>
</dbReference>
<dbReference type="PROSITE" id="PS51676">
    <property type="entry name" value="FF"/>
    <property type="match status" value="4"/>
</dbReference>
<feature type="domain" description="WW" evidence="11">
    <location>
        <begin position="297"/>
        <end position="330"/>
    </location>
</feature>
<dbReference type="SUPFAM" id="SSF51045">
    <property type="entry name" value="WW domain"/>
    <property type="match status" value="2"/>
</dbReference>
<dbReference type="GO" id="GO:0071004">
    <property type="term" value="C:U2-type prespliceosome"/>
    <property type="evidence" value="ECO:0007669"/>
    <property type="project" value="TreeGrafter"/>
</dbReference>
<dbReference type="GO" id="GO:0045292">
    <property type="term" value="P:mRNA cis splicing, via spliceosome"/>
    <property type="evidence" value="ECO:0007669"/>
    <property type="project" value="InterPro"/>
</dbReference>
<sequence length="1114" mass="127084">MHMIERKKQTCSHVTIGIISSNSINWPVPEMANNHPQFTGAQPFRPRMISPIGPPPSPVPPISMQFRPVVPPPPQPYLPMPSQQFQPVGVSNLGMPPHPSHIQFPQPVPPPPERPGLAGHVLPQPPPIPPPNFQPNNFTSVPPQPQHHVPISSNFVPSFGGPRIPLSSSYNLSSSSSGPQQINADSTTQHQPMSQTNNPSFPTGGQPWFPIGNQNIQSVLPSQQTGEQSAGDQPWYSTGDQNIKSVVASGQTGEQNSGGQFWFSSGNQNMKSGTPEQTGKQSADIANSEKIQPDPFEKASSVWIQHTARNGKKYYYSRRTGLSTWEKPVELMTEIERADASTDWREFTTPEGRKFYYNNVTKKSKWAIPDELQLARKRAKVDSYEGTPTVKDVNSNSSADVTVCGVKASNHNANNSPFPADNVESSPIPVVPAANPQCIVISGSSSIPREVASEKADATGLQMTSEATTLTAVSDTAGTTQANTPMRTSDNTLSQDAPTSTADATSPGNIEEAMESEGISRSGSINAPEEKNEDQGPTVYESKLEAKNAFKVLLETANIGPDWTWDQAMRAIINDRRYGALRTLGERKQAFNEFMGQKKKQEAEERRVRQKKAREDFKKMLEESKDLTTSIRWSKAISIFENDERFKAVERAKDREDLLKDFMEELGKKERAKALEEQKHHRVEYIEFLKSCDFIKASSQWRKVQDRLEADERCSRLEKIERLEIFQEYIRDLEKEEEEQRKLRMEEMRKAERKNRDEFRKLMHEHVANGILTAKTHWRDYCMKVKDSPAYLEVSSNTAGSTAKDLFEDVIEDLGKQYDDDKLQIKDEIKMKKISLSSTLTLEDFKAAILEDISTPGISDINLKLIFDELLERAKEKEEKEAKKRKRLADDLYDFLYSSKEITASSRWEDCKSLIEDRFTGDEGFFQEIFDEVITELKEKSKEKERKRKEEKAKKEKERKDKEKRKEREKRNREKGVDSRKERERVKKDGTESDESESYSLEEHRRSGRDKDKKHGKRHRDSFDDNEKDRFNSHRRSIEHKKSKQTSDTDSESQHKRHRRDRKHSYRSSDPEEHKETELGEDGEVRPTYSRNAIHLLRPWRQQRKQPAYCGRAA</sequence>
<dbReference type="Gene3D" id="2.20.70.10">
    <property type="match status" value="2"/>
</dbReference>
<evidence type="ECO:0000313" key="14">
    <source>
        <dbReference type="Proteomes" id="UP000834106"/>
    </source>
</evidence>
<keyword evidence="9" id="KW-0175">Coiled coil</keyword>
<keyword evidence="14" id="KW-1185">Reference proteome</keyword>
<feature type="domain" description="FF" evidence="12">
    <location>
        <begin position="610"/>
        <end position="665"/>
    </location>
</feature>
<evidence type="ECO:0000256" key="2">
    <source>
        <dbReference type="ARBA" id="ARBA00022664"/>
    </source>
</evidence>
<evidence type="ECO:0000256" key="1">
    <source>
        <dbReference type="ARBA" id="ARBA00004123"/>
    </source>
</evidence>
<dbReference type="Pfam" id="PF25432">
    <property type="entry name" value="FF_PRPF40A"/>
    <property type="match status" value="1"/>
</dbReference>
<feature type="compositionally biased region" description="Basic residues" evidence="10">
    <location>
        <begin position="1033"/>
        <end position="1044"/>
    </location>
</feature>
<organism evidence="13 14">
    <name type="scientific">Fraxinus pennsylvanica</name>
    <dbReference type="NCBI Taxonomy" id="56036"/>
    <lineage>
        <taxon>Eukaryota</taxon>
        <taxon>Viridiplantae</taxon>
        <taxon>Streptophyta</taxon>
        <taxon>Embryophyta</taxon>
        <taxon>Tracheophyta</taxon>
        <taxon>Spermatophyta</taxon>
        <taxon>Magnoliopsida</taxon>
        <taxon>eudicotyledons</taxon>
        <taxon>Gunneridae</taxon>
        <taxon>Pentapetalae</taxon>
        <taxon>asterids</taxon>
        <taxon>lamiids</taxon>
        <taxon>Lamiales</taxon>
        <taxon>Oleaceae</taxon>
        <taxon>Oleeae</taxon>
        <taxon>Fraxinus</taxon>
    </lineage>
</organism>
<feature type="region of interest" description="Disordered" evidence="10">
    <location>
        <begin position="451"/>
        <end position="537"/>
    </location>
</feature>
<keyword evidence="3" id="KW-0677">Repeat</keyword>
<evidence type="ECO:0000256" key="3">
    <source>
        <dbReference type="ARBA" id="ARBA00022737"/>
    </source>
</evidence>
<feature type="compositionally biased region" description="Low complexity" evidence="10">
    <location>
        <begin position="166"/>
        <end position="177"/>
    </location>
</feature>
<evidence type="ECO:0000256" key="4">
    <source>
        <dbReference type="ARBA" id="ARBA00023187"/>
    </source>
</evidence>
<feature type="domain" description="WW" evidence="11">
    <location>
        <begin position="338"/>
        <end position="371"/>
    </location>
</feature>
<dbReference type="PANTHER" id="PTHR11864">
    <property type="entry name" value="PRE-MRNA-PROCESSING PROTEIN PRP40"/>
    <property type="match status" value="1"/>
</dbReference>
<keyword evidence="5" id="KW-0539">Nucleus</keyword>
<comment type="similarity">
    <text evidence="7">Belongs to the PRPF40 family.</text>
</comment>
<keyword evidence="4" id="KW-0508">mRNA splicing</keyword>
<dbReference type="Pfam" id="PF01846">
    <property type="entry name" value="FF"/>
    <property type="match status" value="4"/>
</dbReference>
<evidence type="ECO:0000256" key="5">
    <source>
        <dbReference type="ARBA" id="ARBA00023242"/>
    </source>
</evidence>
<accession>A0AAD2EBV7</accession>
<dbReference type="Proteomes" id="UP000834106">
    <property type="component" value="Chromosome 22"/>
</dbReference>
<proteinExistence type="inferred from homology"/>
<feature type="region of interest" description="Disordered" evidence="10">
    <location>
        <begin position="100"/>
        <end position="239"/>
    </location>
</feature>
<comment type="function">
    <text evidence="6">Binds the phosphorylated C-terminal domain (CTD) of the largest subunit of RNA polymerase II and functions as a scaffold for RNA processing machineries. May be involved in pre-mRNA splicing.</text>
</comment>
<evidence type="ECO:0000313" key="13">
    <source>
        <dbReference type="EMBL" id="CAI9786267.1"/>
    </source>
</evidence>
<feature type="coiled-coil region" evidence="9">
    <location>
        <begin position="723"/>
        <end position="755"/>
    </location>
</feature>
<dbReference type="PROSITE" id="PS50020">
    <property type="entry name" value="WW_DOMAIN_2"/>
    <property type="match status" value="2"/>
</dbReference>
<dbReference type="InterPro" id="IPR036020">
    <property type="entry name" value="WW_dom_sf"/>
</dbReference>
<dbReference type="SMART" id="SM00456">
    <property type="entry name" value="WW"/>
    <property type="match status" value="2"/>
</dbReference>
<dbReference type="GO" id="GO:0003723">
    <property type="term" value="F:RNA binding"/>
    <property type="evidence" value="ECO:0007669"/>
    <property type="project" value="TreeGrafter"/>
</dbReference>
<evidence type="ECO:0000256" key="10">
    <source>
        <dbReference type="SAM" id="MobiDB-lite"/>
    </source>
</evidence>
<feature type="region of interest" description="Disordered" evidence="10">
    <location>
        <begin position="265"/>
        <end position="284"/>
    </location>
</feature>
<dbReference type="AlphaFoldDB" id="A0AAD2EBV7"/>
<dbReference type="InterPro" id="IPR001202">
    <property type="entry name" value="WW_dom"/>
</dbReference>
<evidence type="ECO:0008006" key="15">
    <source>
        <dbReference type="Google" id="ProtNLM"/>
    </source>
</evidence>
<evidence type="ECO:0000256" key="7">
    <source>
        <dbReference type="ARBA" id="ARBA00061317"/>
    </source>
</evidence>
<feature type="compositionally biased region" description="Pro residues" evidence="10">
    <location>
        <begin position="123"/>
        <end position="133"/>
    </location>
</feature>
<name>A0AAD2EBV7_9LAMI</name>
<feature type="compositionally biased region" description="Polar residues" evidence="10">
    <location>
        <begin position="212"/>
        <end position="239"/>
    </location>
</feature>
<dbReference type="SMART" id="SM00441">
    <property type="entry name" value="FF"/>
    <property type="match status" value="4"/>
</dbReference>
<evidence type="ECO:0000256" key="9">
    <source>
        <dbReference type="SAM" id="Coils"/>
    </source>
</evidence>
<dbReference type="SUPFAM" id="SSF81698">
    <property type="entry name" value="FF domain"/>
    <property type="match status" value="5"/>
</dbReference>
<feature type="region of interest" description="Disordered" evidence="10">
    <location>
        <begin position="941"/>
        <end position="1114"/>
    </location>
</feature>
<dbReference type="GO" id="GO:0005685">
    <property type="term" value="C:U1 snRNP"/>
    <property type="evidence" value="ECO:0007669"/>
    <property type="project" value="TreeGrafter"/>
</dbReference>
<dbReference type="FunFam" id="1.10.10.440:FF:000013">
    <property type="entry name" value="pre-mRNA-processing protein 40A isoform X1"/>
    <property type="match status" value="1"/>
</dbReference>
<evidence type="ECO:0000259" key="12">
    <source>
        <dbReference type="PROSITE" id="PS51676"/>
    </source>
</evidence>
<dbReference type="FunFam" id="1.10.10.440:FF:000024">
    <property type="entry name" value="Pre-mRNA-processing protein 40A"/>
    <property type="match status" value="1"/>
</dbReference>
<comment type="subunit">
    <text evidence="8">Interacts (via the WW domains) with the phosphorylated C-terminal domain of NRPB1 (via CTD domain).</text>
</comment>
<evidence type="ECO:0000256" key="6">
    <source>
        <dbReference type="ARBA" id="ARBA00056384"/>
    </source>
</evidence>